<feature type="region of interest" description="Disordered" evidence="27">
    <location>
        <begin position="1"/>
        <end position="40"/>
    </location>
</feature>
<evidence type="ECO:0000256" key="5">
    <source>
        <dbReference type="ARBA" id="ARBA00022475"/>
    </source>
</evidence>
<evidence type="ECO:0000256" key="7">
    <source>
        <dbReference type="ARBA" id="ARBA00022703"/>
    </source>
</evidence>
<sequence length="194" mass="20990">MSRALSRRGLPQALKELVSPTQSSKQTQGPRTNPSSYFANDPTNYTKLTRDIVKDIEHALLPSQYVASIQAASPSEILQVFGHNDKTCTTAVAQFGAALEGYQGVVHGGCVGAILDELFAWTIVWTTGRVGFTANLSVNFRRALPINHEVLITTTLDSVDGRKVVMRARIEDGDGVTYTDATALFLVPPTVAKL</sequence>
<dbReference type="InterPro" id="IPR006683">
    <property type="entry name" value="Thioestr_dom"/>
</dbReference>
<evidence type="ECO:0000256" key="18">
    <source>
        <dbReference type="ARBA" id="ARBA00038456"/>
    </source>
</evidence>
<keyword evidence="10" id="KW-0276">Fatty acid metabolism</keyword>
<keyword evidence="5" id="KW-1003">Cell membrane</keyword>
<dbReference type="Gene3D" id="3.10.129.10">
    <property type="entry name" value="Hotdog Thioesterase"/>
    <property type="match status" value="1"/>
</dbReference>
<keyword evidence="12" id="KW-0443">Lipid metabolism</keyword>
<evidence type="ECO:0000256" key="22">
    <source>
        <dbReference type="ARBA" id="ARBA00047588"/>
    </source>
</evidence>
<evidence type="ECO:0000256" key="6">
    <source>
        <dbReference type="ARBA" id="ARBA00022490"/>
    </source>
</evidence>
<dbReference type="InterPro" id="IPR029069">
    <property type="entry name" value="HotDog_dom_sf"/>
</dbReference>
<keyword evidence="13" id="KW-0496">Mitochondrion</keyword>
<evidence type="ECO:0000256" key="9">
    <source>
        <dbReference type="ARBA" id="ARBA00022801"/>
    </source>
</evidence>
<evidence type="ECO:0000256" key="4">
    <source>
        <dbReference type="ARBA" id="ARBA00004637"/>
    </source>
</evidence>
<evidence type="ECO:0000256" key="19">
    <source>
        <dbReference type="ARBA" id="ARBA00038848"/>
    </source>
</evidence>
<evidence type="ECO:0000256" key="2">
    <source>
        <dbReference type="ARBA" id="ARBA00004569"/>
    </source>
</evidence>
<keyword evidence="15" id="KW-0966">Cell projection</keyword>
<dbReference type="GO" id="GO:0006631">
    <property type="term" value="P:fatty acid metabolic process"/>
    <property type="evidence" value="ECO:0007669"/>
    <property type="project" value="UniProtKB-KW"/>
</dbReference>
<keyword evidence="6" id="KW-0963">Cytoplasm</keyword>
<comment type="catalytic activity">
    <reaction evidence="23">
        <text>hexadecanoyl-CoA + H2O = hexadecanoate + CoA + H(+)</text>
        <dbReference type="Rhea" id="RHEA:16645"/>
        <dbReference type="ChEBI" id="CHEBI:7896"/>
        <dbReference type="ChEBI" id="CHEBI:15377"/>
        <dbReference type="ChEBI" id="CHEBI:15378"/>
        <dbReference type="ChEBI" id="CHEBI:57287"/>
        <dbReference type="ChEBI" id="CHEBI:57379"/>
        <dbReference type="EC" id="3.1.2.2"/>
    </reaction>
    <physiologicalReaction direction="left-to-right" evidence="23">
        <dbReference type="Rhea" id="RHEA:16646"/>
    </physiologicalReaction>
</comment>
<evidence type="ECO:0000313" key="29">
    <source>
        <dbReference type="EMBL" id="KAF0713189.1"/>
    </source>
</evidence>
<accession>A0A485KFX9</accession>
<dbReference type="PANTHER" id="PTHR12418">
    <property type="entry name" value="ACYL-COENZYME A THIOESTERASE THEM4"/>
    <property type="match status" value="1"/>
</dbReference>
<comment type="similarity">
    <text evidence="18">Belongs to the THEM4/THEM5 thioesterase family.</text>
</comment>
<evidence type="ECO:0000256" key="13">
    <source>
        <dbReference type="ARBA" id="ARBA00023128"/>
    </source>
</evidence>
<evidence type="ECO:0000313" key="30">
    <source>
        <dbReference type="EMBL" id="VFT81577.1"/>
    </source>
</evidence>
<reference evidence="29" key="2">
    <citation type="submission" date="2019-06" db="EMBL/GenBank/DDBJ databases">
        <title>Genomics analysis of Aphanomyces spp. identifies a new class of oomycete effector associated with host adaptation.</title>
        <authorList>
            <person name="Gaulin E."/>
        </authorList>
    </citation>
    <scope>NUCLEOTIDE SEQUENCE</scope>
    <source>
        <strain evidence="29">CBS 578.67</strain>
    </source>
</reference>
<evidence type="ECO:0000256" key="25">
    <source>
        <dbReference type="ARBA" id="ARBA00048074"/>
    </source>
</evidence>
<evidence type="ECO:0000256" key="20">
    <source>
        <dbReference type="ARBA" id="ARBA00040123"/>
    </source>
</evidence>
<keyword evidence="9" id="KW-0378">Hydrolase</keyword>
<evidence type="ECO:0000259" key="28">
    <source>
        <dbReference type="Pfam" id="PF03061"/>
    </source>
</evidence>
<gene>
    <name evidence="30" type="primary">Aste57867_4466</name>
    <name evidence="29" type="ORF">As57867_004454</name>
    <name evidence="30" type="ORF">ASTE57867_4466</name>
</gene>
<feature type="compositionally biased region" description="Polar residues" evidence="27">
    <location>
        <begin position="19"/>
        <end position="40"/>
    </location>
</feature>
<evidence type="ECO:0000256" key="1">
    <source>
        <dbReference type="ARBA" id="ARBA00004496"/>
    </source>
</evidence>
<keyword evidence="7" id="KW-0053">Apoptosis</keyword>
<dbReference type="Proteomes" id="UP000332933">
    <property type="component" value="Unassembled WGS sequence"/>
</dbReference>
<evidence type="ECO:0000256" key="11">
    <source>
        <dbReference type="ARBA" id="ARBA00022946"/>
    </source>
</evidence>
<keyword evidence="11" id="KW-0809">Transit peptide</keyword>
<comment type="catalytic activity">
    <reaction evidence="25">
        <text>dodecanoyl-CoA + H2O = dodecanoate + CoA + H(+)</text>
        <dbReference type="Rhea" id="RHEA:30135"/>
        <dbReference type="ChEBI" id="CHEBI:15377"/>
        <dbReference type="ChEBI" id="CHEBI:15378"/>
        <dbReference type="ChEBI" id="CHEBI:18262"/>
        <dbReference type="ChEBI" id="CHEBI:57287"/>
        <dbReference type="ChEBI" id="CHEBI:57375"/>
    </reaction>
    <physiologicalReaction direction="left-to-right" evidence="25">
        <dbReference type="Rhea" id="RHEA:30136"/>
    </physiologicalReaction>
</comment>
<evidence type="ECO:0000256" key="14">
    <source>
        <dbReference type="ARBA" id="ARBA00023136"/>
    </source>
</evidence>
<dbReference type="EMBL" id="VJMH01001103">
    <property type="protein sequence ID" value="KAF0713189.1"/>
    <property type="molecule type" value="Genomic_DNA"/>
</dbReference>
<keyword evidence="31" id="KW-1185">Reference proteome</keyword>
<dbReference type="EC" id="3.1.2.2" evidence="19"/>
<dbReference type="GO" id="GO:0016787">
    <property type="term" value="F:hydrolase activity"/>
    <property type="evidence" value="ECO:0007669"/>
    <property type="project" value="UniProtKB-KW"/>
</dbReference>
<comment type="catalytic activity">
    <reaction evidence="17">
        <text>(9Z)-octadecenoyl-CoA + H2O = (9Z)-octadecenoate + CoA + H(+)</text>
        <dbReference type="Rhea" id="RHEA:40139"/>
        <dbReference type="ChEBI" id="CHEBI:15377"/>
        <dbReference type="ChEBI" id="CHEBI:15378"/>
        <dbReference type="ChEBI" id="CHEBI:30823"/>
        <dbReference type="ChEBI" id="CHEBI:57287"/>
        <dbReference type="ChEBI" id="CHEBI:57387"/>
    </reaction>
    <physiologicalReaction direction="left-to-right" evidence="17">
        <dbReference type="Rhea" id="RHEA:40140"/>
    </physiologicalReaction>
</comment>
<dbReference type="InterPro" id="IPR052365">
    <property type="entry name" value="THEM4/THEM5_acyl-CoA_thioest"/>
</dbReference>
<dbReference type="SUPFAM" id="SSF54637">
    <property type="entry name" value="Thioesterase/thiol ester dehydrase-isomerase"/>
    <property type="match status" value="1"/>
</dbReference>
<evidence type="ECO:0000256" key="12">
    <source>
        <dbReference type="ARBA" id="ARBA00023098"/>
    </source>
</evidence>
<evidence type="ECO:0000256" key="27">
    <source>
        <dbReference type="SAM" id="MobiDB-lite"/>
    </source>
</evidence>
<evidence type="ECO:0000256" key="15">
    <source>
        <dbReference type="ARBA" id="ARBA00023273"/>
    </source>
</evidence>
<comment type="subcellular location">
    <subcellularLocation>
        <location evidence="3">Cell projection</location>
        <location evidence="3">Ruffle membrane</location>
    </subcellularLocation>
    <subcellularLocation>
        <location evidence="1">Cytoplasm</location>
    </subcellularLocation>
    <subcellularLocation>
        <location evidence="4">Mitochondrion inner membrane</location>
        <topology evidence="4">Peripheral membrane protein</topology>
    </subcellularLocation>
    <subcellularLocation>
        <location evidence="2">Mitochondrion intermembrane space</location>
    </subcellularLocation>
</comment>
<evidence type="ECO:0000256" key="26">
    <source>
        <dbReference type="ARBA" id="ARBA00048180"/>
    </source>
</evidence>
<evidence type="ECO:0000256" key="17">
    <source>
        <dbReference type="ARBA" id="ARBA00037002"/>
    </source>
</evidence>
<evidence type="ECO:0000256" key="16">
    <source>
        <dbReference type="ARBA" id="ARBA00035852"/>
    </source>
</evidence>
<dbReference type="GO" id="GO:0032587">
    <property type="term" value="C:ruffle membrane"/>
    <property type="evidence" value="ECO:0007669"/>
    <property type="project" value="UniProtKB-SubCell"/>
</dbReference>
<dbReference type="PANTHER" id="PTHR12418:SF19">
    <property type="entry name" value="ACYL-COENZYME A THIOESTERASE THEM4"/>
    <property type="match status" value="1"/>
</dbReference>
<evidence type="ECO:0000256" key="10">
    <source>
        <dbReference type="ARBA" id="ARBA00022832"/>
    </source>
</evidence>
<organism evidence="30 31">
    <name type="scientific">Aphanomyces stellatus</name>
    <dbReference type="NCBI Taxonomy" id="120398"/>
    <lineage>
        <taxon>Eukaryota</taxon>
        <taxon>Sar</taxon>
        <taxon>Stramenopiles</taxon>
        <taxon>Oomycota</taxon>
        <taxon>Saprolegniomycetes</taxon>
        <taxon>Saprolegniales</taxon>
        <taxon>Verrucalvaceae</taxon>
        <taxon>Aphanomyces</taxon>
    </lineage>
</organism>
<evidence type="ECO:0000256" key="24">
    <source>
        <dbReference type="ARBA" id="ARBA00047969"/>
    </source>
</evidence>
<keyword evidence="14" id="KW-0472">Membrane</keyword>
<dbReference type="Pfam" id="PF03061">
    <property type="entry name" value="4HBT"/>
    <property type="match status" value="1"/>
</dbReference>
<dbReference type="AlphaFoldDB" id="A0A485KFX9"/>
<dbReference type="GO" id="GO:0005758">
    <property type="term" value="C:mitochondrial intermembrane space"/>
    <property type="evidence" value="ECO:0007669"/>
    <property type="project" value="UniProtKB-SubCell"/>
</dbReference>
<dbReference type="CDD" id="cd03443">
    <property type="entry name" value="PaaI_thioesterase"/>
    <property type="match status" value="1"/>
</dbReference>
<reference evidence="30 31" key="1">
    <citation type="submission" date="2019-03" db="EMBL/GenBank/DDBJ databases">
        <authorList>
            <person name="Gaulin E."/>
            <person name="Dumas B."/>
        </authorList>
    </citation>
    <scope>NUCLEOTIDE SEQUENCE [LARGE SCALE GENOMIC DNA]</scope>
    <source>
        <strain evidence="30">CBS 568.67</strain>
    </source>
</reference>
<evidence type="ECO:0000256" key="21">
    <source>
        <dbReference type="ARBA" id="ARBA00043210"/>
    </source>
</evidence>
<feature type="domain" description="Thioesterase" evidence="28">
    <location>
        <begin position="103"/>
        <end position="177"/>
    </location>
</feature>
<comment type="catalytic activity">
    <reaction evidence="22">
        <text>octanoyl-CoA + H2O = octanoate + CoA + H(+)</text>
        <dbReference type="Rhea" id="RHEA:30143"/>
        <dbReference type="ChEBI" id="CHEBI:15377"/>
        <dbReference type="ChEBI" id="CHEBI:15378"/>
        <dbReference type="ChEBI" id="CHEBI:25646"/>
        <dbReference type="ChEBI" id="CHEBI:57287"/>
        <dbReference type="ChEBI" id="CHEBI:57386"/>
    </reaction>
    <physiologicalReaction direction="left-to-right" evidence="22">
        <dbReference type="Rhea" id="RHEA:30144"/>
    </physiologicalReaction>
</comment>
<dbReference type="EMBL" id="CAADRA010001103">
    <property type="protein sequence ID" value="VFT81577.1"/>
    <property type="molecule type" value="Genomic_DNA"/>
</dbReference>
<comment type="catalytic activity">
    <reaction evidence="16">
        <text>(5Z,8Z,11Z,14Z)-eicosatetraenoyl-CoA + H2O = (5Z,8Z,11Z,14Z)-eicosatetraenoate + CoA + H(+)</text>
        <dbReference type="Rhea" id="RHEA:40151"/>
        <dbReference type="ChEBI" id="CHEBI:15377"/>
        <dbReference type="ChEBI" id="CHEBI:15378"/>
        <dbReference type="ChEBI" id="CHEBI:32395"/>
        <dbReference type="ChEBI" id="CHEBI:57287"/>
        <dbReference type="ChEBI" id="CHEBI:57368"/>
    </reaction>
    <physiologicalReaction direction="left-to-right" evidence="16">
        <dbReference type="Rhea" id="RHEA:40152"/>
    </physiologicalReaction>
</comment>
<evidence type="ECO:0000313" key="31">
    <source>
        <dbReference type="Proteomes" id="UP000332933"/>
    </source>
</evidence>
<evidence type="ECO:0000256" key="23">
    <source>
        <dbReference type="ARBA" id="ARBA00047734"/>
    </source>
</evidence>
<keyword evidence="8" id="KW-0999">Mitochondrion inner membrane</keyword>
<comment type="catalytic activity">
    <reaction evidence="26">
        <text>tetradecanoyl-CoA + H2O = tetradecanoate + CoA + H(+)</text>
        <dbReference type="Rhea" id="RHEA:40119"/>
        <dbReference type="ChEBI" id="CHEBI:15377"/>
        <dbReference type="ChEBI" id="CHEBI:15378"/>
        <dbReference type="ChEBI" id="CHEBI:30807"/>
        <dbReference type="ChEBI" id="CHEBI:57287"/>
        <dbReference type="ChEBI" id="CHEBI:57385"/>
    </reaction>
    <physiologicalReaction direction="left-to-right" evidence="26">
        <dbReference type="Rhea" id="RHEA:40120"/>
    </physiologicalReaction>
</comment>
<dbReference type="GO" id="GO:0005743">
    <property type="term" value="C:mitochondrial inner membrane"/>
    <property type="evidence" value="ECO:0007669"/>
    <property type="project" value="UniProtKB-SubCell"/>
</dbReference>
<protein>
    <recommendedName>
        <fullName evidence="20">Acyl-coenzyme A thioesterase THEM4</fullName>
        <ecNumber evidence="19">3.1.2.2</ecNumber>
    </recommendedName>
    <alternativeName>
        <fullName evidence="21">Thioesterase superfamily member 4</fullName>
    </alternativeName>
</protein>
<dbReference type="OrthoDB" id="506431at2759"/>
<proteinExistence type="inferred from homology"/>
<evidence type="ECO:0000256" key="3">
    <source>
        <dbReference type="ARBA" id="ARBA00004632"/>
    </source>
</evidence>
<comment type="catalytic activity">
    <reaction evidence="24">
        <text>decanoyl-CoA + H2O = decanoate + CoA + H(+)</text>
        <dbReference type="Rhea" id="RHEA:40059"/>
        <dbReference type="ChEBI" id="CHEBI:15377"/>
        <dbReference type="ChEBI" id="CHEBI:15378"/>
        <dbReference type="ChEBI" id="CHEBI:27689"/>
        <dbReference type="ChEBI" id="CHEBI:57287"/>
        <dbReference type="ChEBI" id="CHEBI:61430"/>
    </reaction>
    <physiologicalReaction direction="left-to-right" evidence="24">
        <dbReference type="Rhea" id="RHEA:40060"/>
    </physiologicalReaction>
</comment>
<name>A0A485KFX9_9STRA</name>
<evidence type="ECO:0000256" key="8">
    <source>
        <dbReference type="ARBA" id="ARBA00022792"/>
    </source>
</evidence>